<gene>
    <name evidence="2" type="ORF">GCM10022222_69760</name>
</gene>
<feature type="transmembrane region" description="Helical" evidence="1">
    <location>
        <begin position="186"/>
        <end position="202"/>
    </location>
</feature>
<evidence type="ECO:0000256" key="1">
    <source>
        <dbReference type="SAM" id="Phobius"/>
    </source>
</evidence>
<comment type="caution">
    <text evidence="2">The sequence shown here is derived from an EMBL/GenBank/DDBJ whole genome shotgun (WGS) entry which is preliminary data.</text>
</comment>
<reference evidence="3" key="1">
    <citation type="journal article" date="2019" name="Int. J. Syst. Evol. Microbiol.">
        <title>The Global Catalogue of Microorganisms (GCM) 10K type strain sequencing project: providing services to taxonomists for standard genome sequencing and annotation.</title>
        <authorList>
            <consortium name="The Broad Institute Genomics Platform"/>
            <consortium name="The Broad Institute Genome Sequencing Center for Infectious Disease"/>
            <person name="Wu L."/>
            <person name="Ma J."/>
        </authorList>
    </citation>
    <scope>NUCLEOTIDE SEQUENCE [LARGE SCALE GENOMIC DNA]</scope>
    <source>
        <strain evidence="3">JCM 16898</strain>
    </source>
</reference>
<feature type="transmembrane region" description="Helical" evidence="1">
    <location>
        <begin position="6"/>
        <end position="25"/>
    </location>
</feature>
<feature type="transmembrane region" description="Helical" evidence="1">
    <location>
        <begin position="118"/>
        <end position="140"/>
    </location>
</feature>
<organism evidence="2 3">
    <name type="scientific">Amycolatopsis ultiminotia</name>
    <dbReference type="NCBI Taxonomy" id="543629"/>
    <lineage>
        <taxon>Bacteria</taxon>
        <taxon>Bacillati</taxon>
        <taxon>Actinomycetota</taxon>
        <taxon>Actinomycetes</taxon>
        <taxon>Pseudonocardiales</taxon>
        <taxon>Pseudonocardiaceae</taxon>
        <taxon>Amycolatopsis</taxon>
    </lineage>
</organism>
<dbReference type="Proteomes" id="UP001500689">
    <property type="component" value="Unassembled WGS sequence"/>
</dbReference>
<evidence type="ECO:0000313" key="3">
    <source>
        <dbReference type="Proteomes" id="UP001500689"/>
    </source>
</evidence>
<keyword evidence="1" id="KW-0472">Membrane</keyword>
<feature type="transmembrane region" description="Helical" evidence="1">
    <location>
        <begin position="146"/>
        <end position="165"/>
    </location>
</feature>
<sequence length="243" mass="26189">MSLENTLSVAVFCGLFGLAILIVLWPGERQGARLLEKWGVRDPNPDQVAVAVRYLRRRRFWYPWLFVGLPLIPQLSGGFDSLVVVVLLGGLIAEAVAQRPSPQVRREAVLAPRRVLDFAPLWAIIVAGVAEIAAATRLIIVQQWPLLGVTVAAAVAAWIIVLLAVRRPATGDAQVDLALRTRSARVALGLGTATAAMVGWHTGHEMSFPTFIASVVSIAAFLAIVGPPPKKTKKQRTTTATAR</sequence>
<feature type="transmembrane region" description="Helical" evidence="1">
    <location>
        <begin position="81"/>
        <end position="97"/>
    </location>
</feature>
<protein>
    <submittedName>
        <fullName evidence="2">Uncharacterized protein</fullName>
    </submittedName>
</protein>
<dbReference type="RefSeq" id="WP_344867419.1">
    <property type="nucleotide sequence ID" value="NZ_BAAAZN010000020.1"/>
</dbReference>
<name>A0ABP6Y192_9PSEU</name>
<keyword evidence="1" id="KW-1133">Transmembrane helix</keyword>
<dbReference type="EMBL" id="BAAAZN010000020">
    <property type="protein sequence ID" value="GAA3575228.1"/>
    <property type="molecule type" value="Genomic_DNA"/>
</dbReference>
<evidence type="ECO:0000313" key="2">
    <source>
        <dbReference type="EMBL" id="GAA3575228.1"/>
    </source>
</evidence>
<feature type="transmembrane region" description="Helical" evidence="1">
    <location>
        <begin position="208"/>
        <end position="226"/>
    </location>
</feature>
<accession>A0ABP6Y192</accession>
<keyword evidence="1" id="KW-0812">Transmembrane</keyword>
<proteinExistence type="predicted"/>
<keyword evidence="3" id="KW-1185">Reference proteome</keyword>